<dbReference type="RefSeq" id="WP_075029080.1">
    <property type="nucleotide sequence ID" value="NZ_FONR01000008.1"/>
</dbReference>
<dbReference type="PANTHER" id="PTHR48073">
    <property type="entry name" value="O-SUCCINYLBENZOATE SYNTHASE-RELATED"/>
    <property type="match status" value="1"/>
</dbReference>
<evidence type="ECO:0000256" key="5">
    <source>
        <dbReference type="ARBA" id="ARBA00029491"/>
    </source>
</evidence>
<dbReference type="GO" id="GO:0009234">
    <property type="term" value="P:menaquinone biosynthetic process"/>
    <property type="evidence" value="ECO:0007669"/>
    <property type="project" value="UniProtKB-UniRule"/>
</dbReference>
<dbReference type="SFLD" id="SFLDF00009">
    <property type="entry name" value="o-succinylbenzoate_synthase"/>
    <property type="match status" value="1"/>
</dbReference>
<dbReference type="EMBL" id="FONR01000008">
    <property type="protein sequence ID" value="SFF53771.1"/>
    <property type="molecule type" value="Genomic_DNA"/>
</dbReference>
<evidence type="ECO:0000256" key="4">
    <source>
        <dbReference type="ARBA" id="ARBA00023239"/>
    </source>
</evidence>
<keyword evidence="2" id="KW-0479">Metal-binding</keyword>
<dbReference type="PANTHER" id="PTHR48073:SF5">
    <property type="entry name" value="O-SUCCINYLBENZOATE SYNTHASE"/>
    <property type="match status" value="1"/>
</dbReference>
<dbReference type="Gene3D" id="3.20.20.120">
    <property type="entry name" value="Enolase-like C-terminal domain"/>
    <property type="match status" value="1"/>
</dbReference>
<dbReference type="Pfam" id="PF02746">
    <property type="entry name" value="MR_MLE_N"/>
    <property type="match status" value="1"/>
</dbReference>
<protein>
    <recommendedName>
        <fullName evidence="5 6">o-succinylbenzoate synthase</fullName>
        <ecNumber evidence="5 6">4.2.1.113</ecNumber>
    </recommendedName>
</protein>
<dbReference type="GO" id="GO:0046872">
    <property type="term" value="F:metal ion binding"/>
    <property type="evidence" value="ECO:0007669"/>
    <property type="project" value="UniProtKB-KW"/>
</dbReference>
<dbReference type="InterPro" id="IPR029065">
    <property type="entry name" value="Enolase_C-like"/>
</dbReference>
<keyword evidence="3" id="KW-0460">Magnesium</keyword>
<dbReference type="InterPro" id="IPR029017">
    <property type="entry name" value="Enolase-like_N"/>
</dbReference>
<dbReference type="Gene3D" id="3.30.390.10">
    <property type="entry name" value="Enolase-like, N-terminal domain"/>
    <property type="match status" value="1"/>
</dbReference>
<gene>
    <name evidence="8" type="ORF">SAMN02787118_108109</name>
</gene>
<dbReference type="SFLD" id="SFLDG00180">
    <property type="entry name" value="muconate_cycloisomerase"/>
    <property type="match status" value="1"/>
</dbReference>
<proteinExistence type="predicted"/>
<feature type="domain" description="Mandelate racemase/muconate lactonizing enzyme C-terminal" evidence="7">
    <location>
        <begin position="142"/>
        <end position="235"/>
    </location>
</feature>
<dbReference type="Proteomes" id="UP000181942">
    <property type="component" value="Unassembled WGS sequence"/>
</dbReference>
<sequence length="373" mass="40499">MKLERVEVVHIALPLVTPFRTSFGTMTTKDTFLLHVVTDAAEGWSEFAADPEPLYCPEFVAGAEIVLRDFLLPRAAALPHLTAAALAPAMAKIKGHELAKAALETAVLDAELRAYGMSLATWLGAVRDRVPAGVSVGIKDSVPALLDDVERYLAEGYVRIKLKIEPGWDLEPVRAVRERFGDALPLQVDANTAYSLADAEHLRRLDAFGLLLIEEPLEENNLHAHARLQQRIATPVCLDESLHSARDTASAIAMDACRVVNVKPARVGGYLEARRIHDVAHAHGVPVWCGGMLETGIGRAPNLALAALPGFTLPGDTSASSRYFAEDITEPFVLQDGHLPVPRTPGIGTEPLPEALRRFTTARRDLYGGRAER</sequence>
<dbReference type="SUPFAM" id="SSF51604">
    <property type="entry name" value="Enolase C-terminal domain-like"/>
    <property type="match status" value="1"/>
</dbReference>
<evidence type="ECO:0000256" key="6">
    <source>
        <dbReference type="NCBIfam" id="TIGR01928"/>
    </source>
</evidence>
<name>A0A1I2JM74_9ACTN</name>
<dbReference type="InterPro" id="IPR013342">
    <property type="entry name" value="Mandelate_racemase_C"/>
</dbReference>
<dbReference type="NCBIfam" id="TIGR01928">
    <property type="entry name" value="menC_lowGC_arch"/>
    <property type="match status" value="1"/>
</dbReference>
<dbReference type="AlphaFoldDB" id="A0A1I2JM74"/>
<dbReference type="STRING" id="68239.GCA_000745715_07385"/>
<dbReference type="CDD" id="cd03317">
    <property type="entry name" value="NAAAR"/>
    <property type="match status" value="1"/>
</dbReference>
<evidence type="ECO:0000259" key="7">
    <source>
        <dbReference type="SMART" id="SM00922"/>
    </source>
</evidence>
<dbReference type="GO" id="GO:0043748">
    <property type="term" value="F:O-succinylbenzoate synthase activity"/>
    <property type="evidence" value="ECO:0007669"/>
    <property type="project" value="UniProtKB-EC"/>
</dbReference>
<reference evidence="8 9" key="1">
    <citation type="submission" date="2016-10" db="EMBL/GenBank/DDBJ databases">
        <authorList>
            <person name="de Groot N.N."/>
        </authorList>
    </citation>
    <scope>NUCLEOTIDE SEQUENCE [LARGE SCALE GENOMIC DNA]</scope>
    <source>
        <strain evidence="8 9">OK461</strain>
    </source>
</reference>
<dbReference type="SUPFAM" id="SSF54826">
    <property type="entry name" value="Enolase N-terminal domain-like"/>
    <property type="match status" value="1"/>
</dbReference>
<dbReference type="GO" id="GO:0016854">
    <property type="term" value="F:racemase and epimerase activity"/>
    <property type="evidence" value="ECO:0007669"/>
    <property type="project" value="UniProtKB-ARBA"/>
</dbReference>
<dbReference type="Pfam" id="PF13378">
    <property type="entry name" value="MR_MLE_C"/>
    <property type="match status" value="1"/>
</dbReference>
<evidence type="ECO:0000313" key="8">
    <source>
        <dbReference type="EMBL" id="SFF53771.1"/>
    </source>
</evidence>
<dbReference type="UniPathway" id="UPA00079"/>
<evidence type="ECO:0000313" key="9">
    <source>
        <dbReference type="Proteomes" id="UP000181942"/>
    </source>
</evidence>
<dbReference type="UniPathway" id="UPA01057">
    <property type="reaction ID" value="UER00165"/>
</dbReference>
<dbReference type="InterPro" id="IPR010197">
    <property type="entry name" value="OSBS/NAAAR"/>
</dbReference>
<accession>A0A1I2JM74</accession>
<evidence type="ECO:0000256" key="1">
    <source>
        <dbReference type="ARBA" id="ARBA00001968"/>
    </source>
</evidence>
<dbReference type="SMART" id="SM00922">
    <property type="entry name" value="MR_MLE"/>
    <property type="match status" value="1"/>
</dbReference>
<dbReference type="InterPro" id="IPR036849">
    <property type="entry name" value="Enolase-like_C_sf"/>
</dbReference>
<dbReference type="OrthoDB" id="9774531at2"/>
<dbReference type="InterPro" id="IPR013341">
    <property type="entry name" value="Mandelate_racemase_N_dom"/>
</dbReference>
<keyword evidence="4" id="KW-0456">Lyase</keyword>
<dbReference type="SFLD" id="SFLDS00001">
    <property type="entry name" value="Enolase"/>
    <property type="match status" value="1"/>
</dbReference>
<dbReference type="EC" id="4.2.1.113" evidence="5 6"/>
<organism evidence="8 9">
    <name type="scientific">Streptomyces mirabilis</name>
    <dbReference type="NCBI Taxonomy" id="68239"/>
    <lineage>
        <taxon>Bacteria</taxon>
        <taxon>Bacillati</taxon>
        <taxon>Actinomycetota</taxon>
        <taxon>Actinomycetes</taxon>
        <taxon>Kitasatosporales</taxon>
        <taxon>Streptomycetaceae</taxon>
        <taxon>Streptomyces</taxon>
    </lineage>
</organism>
<comment type="cofactor">
    <cofactor evidence="1">
        <name>a divalent metal cation</name>
        <dbReference type="ChEBI" id="CHEBI:60240"/>
    </cofactor>
</comment>
<evidence type="ECO:0000256" key="3">
    <source>
        <dbReference type="ARBA" id="ARBA00022842"/>
    </source>
</evidence>
<evidence type="ECO:0000256" key="2">
    <source>
        <dbReference type="ARBA" id="ARBA00022723"/>
    </source>
</evidence>